<dbReference type="GeneID" id="59143075"/>
<name>A0A7G7YDR7_9APHY</name>
<sequence length="232" mass="26517">MLADLTAERSHITGNTALRIPCCPGRLRFYMSSVNKDLIYHLYSIFNSYVKTGPKFINRKLNKLTNSEHIVIYFSTLKYALFNWAVEDFYVKEGNKNIKIVPKDTISRLTPVSLAHWIMDDGSFNKSKGYLILCTDSYCKEDVLYLISILKTKFHLSSALFMVKNKTNNKIYYRIRINKSSIPTLIGLVKPYFISSMRRYTCAPCALCCRCCAGASSDRIIPSRTALDKLGL</sequence>
<dbReference type="GO" id="GO:0004519">
    <property type="term" value="F:endonuclease activity"/>
    <property type="evidence" value="ECO:0007669"/>
    <property type="project" value="InterPro"/>
</dbReference>
<dbReference type="InterPro" id="IPR004860">
    <property type="entry name" value="LAGLIDADG_dom"/>
</dbReference>
<proteinExistence type="predicted"/>
<evidence type="ECO:0000313" key="3">
    <source>
        <dbReference type="EMBL" id="QNH92637.1"/>
    </source>
</evidence>
<organism evidence="3">
    <name type="scientific">Wolfiporia cocos</name>
    <dbReference type="NCBI Taxonomy" id="81056"/>
    <lineage>
        <taxon>Eukaryota</taxon>
        <taxon>Fungi</taxon>
        <taxon>Dikarya</taxon>
        <taxon>Basidiomycota</taxon>
        <taxon>Agaricomycotina</taxon>
        <taxon>Agaricomycetes</taxon>
        <taxon>Polyporales</taxon>
        <taxon>Phaeolaceae</taxon>
        <taxon>Wolfiporia</taxon>
    </lineage>
</organism>
<dbReference type="InterPro" id="IPR027434">
    <property type="entry name" value="Homing_endonucl"/>
</dbReference>
<dbReference type="Gene3D" id="3.10.28.10">
    <property type="entry name" value="Homing endonucleases"/>
    <property type="match status" value="2"/>
</dbReference>
<geneLocation type="mitochondrion" evidence="3"/>
<protein>
    <recommendedName>
        <fullName evidence="2">Homing endonuclease LAGLIDADG domain-containing protein</fullName>
    </recommendedName>
</protein>
<keyword evidence="3" id="KW-0496">Mitochondrion</keyword>
<dbReference type="Pfam" id="PF03161">
    <property type="entry name" value="LAGLIDADG_2"/>
    <property type="match status" value="1"/>
</dbReference>
<accession>A0A7G7YDR7</accession>
<dbReference type="RefSeq" id="YP_009926573.1">
    <property type="nucleotide sequence ID" value="NC_050681.1"/>
</dbReference>
<evidence type="ECO:0000259" key="2">
    <source>
        <dbReference type="Pfam" id="PF03161"/>
    </source>
</evidence>
<comment type="function">
    <text evidence="1">Mitochondrial DNA endonuclease involved in intron homing.</text>
</comment>
<evidence type="ECO:0000256" key="1">
    <source>
        <dbReference type="ARBA" id="ARBA00002670"/>
    </source>
</evidence>
<dbReference type="AlphaFoldDB" id="A0A7G7YDR7"/>
<dbReference type="SUPFAM" id="SSF55608">
    <property type="entry name" value="Homing endonucleases"/>
    <property type="match status" value="1"/>
</dbReference>
<feature type="domain" description="Homing endonuclease LAGLIDADG" evidence="2">
    <location>
        <begin position="26"/>
        <end position="185"/>
    </location>
</feature>
<dbReference type="EMBL" id="MT079861">
    <property type="protein sequence ID" value="QNH92637.1"/>
    <property type="molecule type" value="Genomic_DNA"/>
</dbReference>
<gene>
    <name evidence="3" type="primary">orf2</name>
</gene>
<reference evidence="3" key="1">
    <citation type="journal article" date="2020" name="Front. Microbiol.">
        <title>Characterization of Two Mitochondrial Genomes and Gene Expression Analysis Reveal Clues for Variations, Evolution, and Large-Sclerotium Formation in Medical Fungus Wolfiporia cocos.</title>
        <authorList>
            <person name="Chen M."/>
            <person name="Chen N."/>
            <person name="Wu T."/>
            <person name="Bian Y."/>
            <person name="Deng Y."/>
            <person name="Xu Z."/>
        </authorList>
    </citation>
    <scope>NUCLEOTIDE SEQUENCE</scope>
    <source>
        <strain evidence="3">BL16</strain>
    </source>
</reference>